<proteinExistence type="predicted"/>
<keyword evidence="3" id="KW-1185">Reference proteome</keyword>
<evidence type="ECO:0000256" key="1">
    <source>
        <dbReference type="SAM" id="SignalP"/>
    </source>
</evidence>
<dbReference type="AlphaFoldDB" id="A0AAE3YUM1"/>
<name>A0AAE3YUM1_9ACTN</name>
<dbReference type="RefSeq" id="WP_310371821.1">
    <property type="nucleotide sequence ID" value="NZ_JAVDYB010000001.1"/>
</dbReference>
<protein>
    <submittedName>
        <fullName evidence="2">Uncharacterized protein</fullName>
    </submittedName>
</protein>
<gene>
    <name evidence="2" type="ORF">J2S41_005502</name>
</gene>
<evidence type="ECO:0000313" key="3">
    <source>
        <dbReference type="Proteomes" id="UP001183643"/>
    </source>
</evidence>
<feature type="chain" id="PRO_5042259111" evidence="1">
    <location>
        <begin position="32"/>
        <end position="275"/>
    </location>
</feature>
<comment type="caution">
    <text evidence="2">The sequence shown here is derived from an EMBL/GenBank/DDBJ whole genome shotgun (WGS) entry which is preliminary data.</text>
</comment>
<accession>A0AAE3YUM1</accession>
<feature type="signal peptide" evidence="1">
    <location>
        <begin position="1"/>
        <end position="31"/>
    </location>
</feature>
<dbReference type="Proteomes" id="UP001183643">
    <property type="component" value="Unassembled WGS sequence"/>
</dbReference>
<dbReference type="EMBL" id="JAVDYB010000001">
    <property type="protein sequence ID" value="MDR7278724.1"/>
    <property type="molecule type" value="Genomic_DNA"/>
</dbReference>
<evidence type="ECO:0000313" key="2">
    <source>
        <dbReference type="EMBL" id="MDR7278724.1"/>
    </source>
</evidence>
<organism evidence="2 3">
    <name type="scientific">Catenuloplanes atrovinosus</name>
    <dbReference type="NCBI Taxonomy" id="137266"/>
    <lineage>
        <taxon>Bacteria</taxon>
        <taxon>Bacillati</taxon>
        <taxon>Actinomycetota</taxon>
        <taxon>Actinomycetes</taxon>
        <taxon>Micromonosporales</taxon>
        <taxon>Micromonosporaceae</taxon>
        <taxon>Catenuloplanes</taxon>
    </lineage>
</organism>
<keyword evidence="1" id="KW-0732">Signal</keyword>
<reference evidence="2" key="1">
    <citation type="submission" date="2023-07" db="EMBL/GenBank/DDBJ databases">
        <title>Sequencing the genomes of 1000 actinobacteria strains.</title>
        <authorList>
            <person name="Klenk H.-P."/>
        </authorList>
    </citation>
    <scope>NUCLEOTIDE SEQUENCE</scope>
    <source>
        <strain evidence="2">DSM 44707</strain>
    </source>
</reference>
<sequence>MQNLRRRMMTPLLAATVATTPLLGLAAPASASDSAPAIPFGREYVAQEEEPWTWNPASISVTSTKITKKAFTLRSSAGCANRAHITAALSGPIPTENVWASGVGVDIWHGGELYDYTLLTNTRGNIWEGDLVVCGKDPAGAYRTELYAAYITGTGLDDPNAALYRTNVVTGGYTVKRPASVTLNAAPEPVRKGAKITIKGTVTTDGRTAGNTKVQIWFKADGAADYTLRTTVTTDAKGAYRKTVKATTSGTWKVVVPGTGTRNEVAAYDAVKVKK</sequence>